<dbReference type="PANTHER" id="PTHR38683">
    <property type="entry name" value="CHORISMATE PYRUVATE-LYASE"/>
    <property type="match status" value="1"/>
</dbReference>
<name>A0ABU1BQH4_9BURK</name>
<evidence type="ECO:0000256" key="2">
    <source>
        <dbReference type="ARBA" id="ARBA00022688"/>
    </source>
</evidence>
<keyword evidence="1 5" id="KW-0963">Cytoplasm</keyword>
<organism evidence="6 7">
    <name type="scientific">Keguizhuia sedimenti</name>
    <dbReference type="NCBI Taxonomy" id="3064264"/>
    <lineage>
        <taxon>Bacteria</taxon>
        <taxon>Pseudomonadati</taxon>
        <taxon>Pseudomonadota</taxon>
        <taxon>Betaproteobacteria</taxon>
        <taxon>Burkholderiales</taxon>
        <taxon>Oxalobacteraceae</taxon>
        <taxon>Keguizhuia</taxon>
    </lineage>
</organism>
<comment type="pathway">
    <text evidence="5">Cofactor biosynthesis; ubiquinone biosynthesis.</text>
</comment>
<dbReference type="GO" id="GO:0008813">
    <property type="term" value="F:chorismate lyase activity"/>
    <property type="evidence" value="ECO:0007669"/>
    <property type="project" value="UniProtKB-EC"/>
</dbReference>
<feature type="binding site" evidence="5">
    <location>
        <position position="100"/>
    </location>
    <ligand>
        <name>substrate</name>
    </ligand>
</feature>
<dbReference type="HAMAP" id="MF_01632">
    <property type="entry name" value="UbiC"/>
    <property type="match status" value="1"/>
</dbReference>
<evidence type="ECO:0000313" key="7">
    <source>
        <dbReference type="Proteomes" id="UP001225596"/>
    </source>
</evidence>
<comment type="caution">
    <text evidence="6">The sequence shown here is derived from an EMBL/GenBank/DDBJ whole genome shotgun (WGS) entry which is preliminary data.</text>
</comment>
<keyword evidence="7" id="KW-1185">Reference proteome</keyword>
<dbReference type="Proteomes" id="UP001225596">
    <property type="component" value="Unassembled WGS sequence"/>
</dbReference>
<proteinExistence type="inferred from homology"/>
<evidence type="ECO:0000256" key="3">
    <source>
        <dbReference type="ARBA" id="ARBA00023239"/>
    </source>
</evidence>
<reference evidence="6 7" key="1">
    <citation type="submission" date="2023-08" db="EMBL/GenBank/DDBJ databases">
        <title>Oxalobacteraceae gen .nov., isolated from river sludge outside the plant.</title>
        <authorList>
            <person name="Zhao S.Y."/>
        </authorList>
    </citation>
    <scope>NUCLEOTIDE SEQUENCE [LARGE SCALE GENOMIC DNA]</scope>
    <source>
        <strain evidence="6 7">R-40</strain>
    </source>
</reference>
<keyword evidence="3 5" id="KW-0456">Lyase</keyword>
<dbReference type="InterPro" id="IPR028978">
    <property type="entry name" value="Chorismate_lyase_/UTRA_dom_sf"/>
</dbReference>
<dbReference type="EC" id="4.1.3.40" evidence="5"/>
<evidence type="ECO:0000256" key="4">
    <source>
        <dbReference type="ARBA" id="ARBA00023317"/>
    </source>
</evidence>
<dbReference type="SUPFAM" id="SSF64288">
    <property type="entry name" value="Chorismate lyase-like"/>
    <property type="match status" value="1"/>
</dbReference>
<comment type="function">
    <text evidence="5">Removes the pyruvyl group from chorismate, with concomitant aromatization of the ring, to provide 4-hydroxybenzoate (4HB) for the ubiquinone pathway.</text>
</comment>
<accession>A0ABU1BQH4</accession>
<dbReference type="RefSeq" id="WP_338437211.1">
    <property type="nucleotide sequence ID" value="NZ_JAUYVH010000008.1"/>
</dbReference>
<dbReference type="Gene3D" id="3.40.1410.10">
    <property type="entry name" value="Chorismate lyase-like"/>
    <property type="match status" value="1"/>
</dbReference>
<sequence>MNGVHASAEMRAWLCDRVSLTAKLMSRSHHFRVQRLRQGRGQCLRDECGTIGLPRMQIVREREVVLHCDEQPVIFAHTIVPLGSSASDWPFFSTLGERSLGTTLFGDPKVRRGELEYAKLHEDHPLARRAMSAVGLEDCQFPLFARRCLFKRKNGLLLVTEIFLPAIRALQAKRLPSLQGSNDQRLPDAVNQ</sequence>
<evidence type="ECO:0000256" key="1">
    <source>
        <dbReference type="ARBA" id="ARBA00022490"/>
    </source>
</evidence>
<comment type="subcellular location">
    <subcellularLocation>
        <location evidence="5">Cytoplasm</location>
    </subcellularLocation>
</comment>
<keyword evidence="4 5" id="KW-0670">Pyruvate</keyword>
<dbReference type="EMBL" id="JAUYVH010000008">
    <property type="protein sequence ID" value="MDQ9171272.1"/>
    <property type="molecule type" value="Genomic_DNA"/>
</dbReference>
<dbReference type="Pfam" id="PF04345">
    <property type="entry name" value="Chor_lyase"/>
    <property type="match status" value="1"/>
</dbReference>
<comment type="catalytic activity">
    <reaction evidence="5">
        <text>chorismate = 4-hydroxybenzoate + pyruvate</text>
        <dbReference type="Rhea" id="RHEA:16505"/>
        <dbReference type="ChEBI" id="CHEBI:15361"/>
        <dbReference type="ChEBI" id="CHEBI:17879"/>
        <dbReference type="ChEBI" id="CHEBI:29748"/>
        <dbReference type="EC" id="4.1.3.40"/>
    </reaction>
</comment>
<comment type="caution">
    <text evidence="5">Lacks conserved residue(s) required for the propagation of feature annotation.</text>
</comment>
<gene>
    <name evidence="5" type="primary">ubiC</name>
    <name evidence="6" type="ORF">Q8A64_12730</name>
</gene>
<comment type="similarity">
    <text evidence="5">Belongs to the UbiC family.</text>
</comment>
<evidence type="ECO:0000313" key="6">
    <source>
        <dbReference type="EMBL" id="MDQ9171272.1"/>
    </source>
</evidence>
<protein>
    <recommendedName>
        <fullName evidence="5">Probable chorismate pyruvate-lyase</fullName>
        <shortName evidence="5">CL</shortName>
        <shortName evidence="5">CPL</shortName>
        <ecNumber evidence="5">4.1.3.40</ecNumber>
    </recommendedName>
</protein>
<feature type="binding site" evidence="5">
    <location>
        <position position="62"/>
    </location>
    <ligand>
        <name>substrate</name>
    </ligand>
</feature>
<feature type="binding site" evidence="5">
    <location>
        <position position="161"/>
    </location>
    <ligand>
        <name>substrate</name>
    </ligand>
</feature>
<evidence type="ECO:0000256" key="5">
    <source>
        <dbReference type="HAMAP-Rule" id="MF_01632"/>
    </source>
</evidence>
<dbReference type="PANTHER" id="PTHR38683:SF1">
    <property type="entry name" value="CHORISMATE PYRUVATE-LYASE"/>
    <property type="match status" value="1"/>
</dbReference>
<dbReference type="InterPro" id="IPR007440">
    <property type="entry name" value="Chorismate--pyruvate_lyase"/>
</dbReference>
<keyword evidence="2 5" id="KW-0831">Ubiquinone biosynthesis</keyword>